<dbReference type="InterPro" id="IPR002934">
    <property type="entry name" value="Polymerase_NTP_transf_dom"/>
</dbReference>
<dbReference type="Pfam" id="PF01909">
    <property type="entry name" value="NTP_transf_2"/>
    <property type="match status" value="1"/>
</dbReference>
<comment type="caution">
    <text evidence="2">The sequence shown here is derived from an EMBL/GenBank/DDBJ whole genome shotgun (WGS) entry which is preliminary data.</text>
</comment>
<accession>A0ABN2KL60</accession>
<evidence type="ECO:0000313" key="2">
    <source>
        <dbReference type="EMBL" id="GAA1758766.1"/>
    </source>
</evidence>
<proteinExistence type="predicted"/>
<dbReference type="EMBL" id="BAAANH010000003">
    <property type="protein sequence ID" value="GAA1758766.1"/>
    <property type="molecule type" value="Genomic_DNA"/>
</dbReference>
<dbReference type="Gene3D" id="3.30.460.10">
    <property type="entry name" value="Beta Polymerase, domain 2"/>
    <property type="match status" value="1"/>
</dbReference>
<gene>
    <name evidence="2" type="ORF">GCM10009747_17000</name>
</gene>
<keyword evidence="3" id="KW-1185">Reference proteome</keyword>
<reference evidence="2 3" key="1">
    <citation type="journal article" date="2019" name="Int. J. Syst. Evol. Microbiol.">
        <title>The Global Catalogue of Microorganisms (GCM) 10K type strain sequencing project: providing services to taxonomists for standard genome sequencing and annotation.</title>
        <authorList>
            <consortium name="The Broad Institute Genomics Platform"/>
            <consortium name="The Broad Institute Genome Sequencing Center for Infectious Disease"/>
            <person name="Wu L."/>
            <person name="Ma J."/>
        </authorList>
    </citation>
    <scope>NUCLEOTIDE SEQUENCE [LARGE SCALE GENOMIC DNA]</scope>
    <source>
        <strain evidence="2 3">JCM 14319</strain>
    </source>
</reference>
<sequence>MILQHPFEALSTSVDGDCLAVLAGADHDFSVSRIVPLLRRKRSITGARNALDRLADQGVVNVRSVGNVKSYSLNRSHLLAPAIIQIATARSRLIDRLGEELQKWQPQPIYGALFGSAAREDMRAESDIDVLLIQPDSVDLDLWSGAVNRLQTLVTSWTGNDTRVLQFAESEIAEHRIDDPVLREIAREGIALIGPTSWLRRRTTGTR</sequence>
<dbReference type="SUPFAM" id="SSF81301">
    <property type="entry name" value="Nucleotidyltransferase"/>
    <property type="match status" value="1"/>
</dbReference>
<evidence type="ECO:0000259" key="1">
    <source>
        <dbReference type="Pfam" id="PF01909"/>
    </source>
</evidence>
<feature type="domain" description="Polymerase nucleotidyl transferase" evidence="1">
    <location>
        <begin position="108"/>
        <end position="146"/>
    </location>
</feature>
<dbReference type="Proteomes" id="UP001500506">
    <property type="component" value="Unassembled WGS sequence"/>
</dbReference>
<organism evidence="2 3">
    <name type="scientific">Agromyces humatus</name>
    <dbReference type="NCBI Taxonomy" id="279573"/>
    <lineage>
        <taxon>Bacteria</taxon>
        <taxon>Bacillati</taxon>
        <taxon>Actinomycetota</taxon>
        <taxon>Actinomycetes</taxon>
        <taxon>Micrococcales</taxon>
        <taxon>Microbacteriaceae</taxon>
        <taxon>Agromyces</taxon>
    </lineage>
</organism>
<protein>
    <recommendedName>
        <fullName evidence="1">Polymerase nucleotidyl transferase domain-containing protein</fullName>
    </recommendedName>
</protein>
<evidence type="ECO:0000313" key="3">
    <source>
        <dbReference type="Proteomes" id="UP001500506"/>
    </source>
</evidence>
<dbReference type="RefSeq" id="WP_232499411.1">
    <property type="nucleotide sequence ID" value="NZ_BAAANH010000003.1"/>
</dbReference>
<dbReference type="InterPro" id="IPR043519">
    <property type="entry name" value="NT_sf"/>
</dbReference>
<dbReference type="CDD" id="cd05403">
    <property type="entry name" value="NT_KNTase_like"/>
    <property type="match status" value="1"/>
</dbReference>
<name>A0ABN2KL60_9MICO</name>